<dbReference type="EMBL" id="CALNXJ010000093">
    <property type="protein sequence ID" value="CAH3163463.1"/>
    <property type="molecule type" value="Genomic_DNA"/>
</dbReference>
<keyword evidence="2" id="KW-1185">Reference proteome</keyword>
<proteinExistence type="predicted"/>
<sequence>MPPYSLSLAVSYIYKAYKISNSYAPLLLSHATPNGFHSFFSYNNPLHGSVCHNLLEAAKHCKLVTVKKASIPADINRSFGRFFRYDELNNIAPAHLKFCPESLRVFVPMTKNYVFREGRLGNSYCPVALLERYIWIRDINLSSSVTPFRPVRQFKSTSEYKLYGEKLSYTRCREIFKDCLKRTQFRS</sequence>
<comment type="caution">
    <text evidence="1">The sequence shown here is derived from an EMBL/GenBank/DDBJ whole genome shotgun (WGS) entry which is preliminary data.</text>
</comment>
<evidence type="ECO:0000313" key="1">
    <source>
        <dbReference type="EMBL" id="CAH3163463.1"/>
    </source>
</evidence>
<organism evidence="1 2">
    <name type="scientific">Pocillopora meandrina</name>
    <dbReference type="NCBI Taxonomy" id="46732"/>
    <lineage>
        <taxon>Eukaryota</taxon>
        <taxon>Metazoa</taxon>
        <taxon>Cnidaria</taxon>
        <taxon>Anthozoa</taxon>
        <taxon>Hexacorallia</taxon>
        <taxon>Scleractinia</taxon>
        <taxon>Astrocoeniina</taxon>
        <taxon>Pocilloporidae</taxon>
        <taxon>Pocillopora</taxon>
    </lineage>
</organism>
<name>A0AAU9Y0D5_9CNID</name>
<protein>
    <submittedName>
        <fullName evidence="1">Uncharacterized protein</fullName>
    </submittedName>
</protein>
<evidence type="ECO:0000313" key="2">
    <source>
        <dbReference type="Proteomes" id="UP001159428"/>
    </source>
</evidence>
<gene>
    <name evidence="1" type="ORF">PMEA_00035535</name>
</gene>
<accession>A0AAU9Y0D5</accession>
<dbReference type="Proteomes" id="UP001159428">
    <property type="component" value="Unassembled WGS sequence"/>
</dbReference>
<reference evidence="1 2" key="1">
    <citation type="submission" date="2022-05" db="EMBL/GenBank/DDBJ databases">
        <authorList>
            <consortium name="Genoscope - CEA"/>
            <person name="William W."/>
        </authorList>
    </citation>
    <scope>NUCLEOTIDE SEQUENCE [LARGE SCALE GENOMIC DNA]</scope>
</reference>
<dbReference type="AlphaFoldDB" id="A0AAU9Y0D5"/>